<dbReference type="InterPro" id="IPR023042">
    <property type="entry name" value="Peptidase_M17_leu_NH2_pept"/>
</dbReference>
<dbReference type="NCBIfam" id="NF002077">
    <property type="entry name" value="PRK00913.2-4"/>
    <property type="match status" value="1"/>
</dbReference>
<keyword evidence="5 8" id="KW-0645">Protease</keyword>
<dbReference type="NCBIfam" id="NF002075">
    <property type="entry name" value="PRK00913.2-2"/>
    <property type="match status" value="1"/>
</dbReference>
<gene>
    <name evidence="8" type="primary">pepA</name>
    <name evidence="10" type="ORF">MXMO3_02442</name>
</gene>
<feature type="binding site" evidence="8">
    <location>
        <position position="347"/>
    </location>
    <ligand>
        <name>Mn(2+)</name>
        <dbReference type="ChEBI" id="CHEBI:29035"/>
        <label>2</label>
    </ligand>
</feature>
<comment type="cofactor">
    <cofactor evidence="8">
        <name>Mn(2+)</name>
        <dbReference type="ChEBI" id="CHEBI:29035"/>
    </cofactor>
    <text evidence="8">Binds 2 manganese ions per subunit.</text>
</comment>
<dbReference type="EMBL" id="CP021330">
    <property type="protein sequence ID" value="AVX04954.1"/>
    <property type="molecule type" value="Genomic_DNA"/>
</dbReference>
<evidence type="ECO:0000313" key="11">
    <source>
        <dbReference type="Proteomes" id="UP000258927"/>
    </source>
</evidence>
<dbReference type="KEGG" id="mmyr:MXMO3_02442"/>
<name>A0A2R4MGE1_9HYPH</name>
<evidence type="ECO:0000313" key="10">
    <source>
        <dbReference type="EMBL" id="AVX04954.1"/>
    </source>
</evidence>
<reference evidence="10 11" key="1">
    <citation type="submission" date="2017-05" db="EMBL/GenBank/DDBJ databases">
        <title>Genome Analysis of Maritalea myrionectae HL2708#5.</title>
        <authorList>
            <consortium name="Cotde Inc.-PKNU"/>
            <person name="Jang D."/>
            <person name="Oh H.-M."/>
        </authorList>
    </citation>
    <scope>NUCLEOTIDE SEQUENCE [LARGE SCALE GENOMIC DNA]</scope>
    <source>
        <strain evidence="10 11">HL2708#5</strain>
    </source>
</reference>
<evidence type="ECO:0000256" key="2">
    <source>
        <dbReference type="ARBA" id="ARBA00000967"/>
    </source>
</evidence>
<keyword evidence="6 8" id="KW-0378">Hydrolase</keyword>
<dbReference type="PRINTS" id="PR00481">
    <property type="entry name" value="LAMNOPPTDASE"/>
</dbReference>
<keyword evidence="7 8" id="KW-0464">Manganese</keyword>
<feature type="active site" evidence="8">
    <location>
        <position position="349"/>
    </location>
</feature>
<feature type="active site" evidence="8">
    <location>
        <position position="275"/>
    </location>
</feature>
<sequence length="495" mass="52950">MGQTLTIAIAEHGKGAGENIVITVDADLKFSGESKAIWDQTGLDIEKLARAAKFKGKKGSFLPILAPQNLDADLLVIAGTDGLLKDSPKYEFAGFGGKLIDQLSTRPGANTRVILDGDIFEAENVAEIAAGLQLSNYRFDKYKTKTKDEERPAELKLTLEVNDVAGAKAAHKTRDCVTQGTLFARDLVNEPANTLGTLEFAEAVKSLEADGMEVELLDEPKMKELGMGALLGVAQGSVRPPRLAIMKWNGGAKDEAPVAFVGKGVVFDSGGLSIKPAGGMEDMKGDMGGAGAVAGLMKTVSLRKPKINVIGVIGLVENMLDANAQRPGDIVTSMSGQTIEVLNTDAEGRLVLADALWYTKETFKPKFMVNLATLTGANMVALGNEHAGLFSNSDELAEHITAAGLETDEKVWRFPMGPAYDKLIDSKNADMKNIGGRWAGAITAAQFLKRFVGETDWAHLDLSTAMNVPATAVNKSWATGFGVYLLDQMMRNHYE</sequence>
<dbReference type="Pfam" id="PF00883">
    <property type="entry name" value="Peptidase_M17"/>
    <property type="match status" value="1"/>
</dbReference>
<evidence type="ECO:0000256" key="3">
    <source>
        <dbReference type="ARBA" id="ARBA00009528"/>
    </source>
</evidence>
<dbReference type="SUPFAM" id="SSF53187">
    <property type="entry name" value="Zn-dependent exopeptidases"/>
    <property type="match status" value="1"/>
</dbReference>
<feature type="domain" description="Cytosol aminopeptidase" evidence="9">
    <location>
        <begin position="343"/>
        <end position="350"/>
    </location>
</feature>
<dbReference type="InterPro" id="IPR011356">
    <property type="entry name" value="Leucine_aapep/pepB"/>
</dbReference>
<keyword evidence="4 8" id="KW-0031">Aminopeptidase</keyword>
<evidence type="ECO:0000256" key="1">
    <source>
        <dbReference type="ARBA" id="ARBA00000135"/>
    </source>
</evidence>
<feature type="binding site" evidence="8">
    <location>
        <position position="286"/>
    </location>
    <ligand>
        <name>Mn(2+)</name>
        <dbReference type="ChEBI" id="CHEBI:29035"/>
        <label>2</label>
    </ligand>
</feature>
<evidence type="ECO:0000259" key="9">
    <source>
        <dbReference type="PROSITE" id="PS00631"/>
    </source>
</evidence>
<evidence type="ECO:0000256" key="8">
    <source>
        <dbReference type="HAMAP-Rule" id="MF_00181"/>
    </source>
</evidence>
<dbReference type="Pfam" id="PF02789">
    <property type="entry name" value="Peptidase_M17_N"/>
    <property type="match status" value="1"/>
</dbReference>
<dbReference type="GO" id="GO:0030145">
    <property type="term" value="F:manganese ion binding"/>
    <property type="evidence" value="ECO:0007669"/>
    <property type="project" value="UniProtKB-UniRule"/>
</dbReference>
<feature type="binding site" evidence="8">
    <location>
        <position position="345"/>
    </location>
    <ligand>
        <name>Mn(2+)</name>
        <dbReference type="ChEBI" id="CHEBI:29035"/>
        <label>1</label>
    </ligand>
</feature>
<dbReference type="InterPro" id="IPR000819">
    <property type="entry name" value="Peptidase_M17_C"/>
</dbReference>
<organism evidence="10 11">
    <name type="scientific">Maritalea myrionectae</name>
    <dbReference type="NCBI Taxonomy" id="454601"/>
    <lineage>
        <taxon>Bacteria</taxon>
        <taxon>Pseudomonadati</taxon>
        <taxon>Pseudomonadota</taxon>
        <taxon>Alphaproteobacteria</taxon>
        <taxon>Hyphomicrobiales</taxon>
        <taxon>Devosiaceae</taxon>
        <taxon>Maritalea</taxon>
    </lineage>
</organism>
<keyword evidence="8" id="KW-0479">Metal-binding</keyword>
<comment type="catalytic activity">
    <reaction evidence="2 8">
        <text>Release of an N-terminal amino acid, preferentially leucine, but not glutamic or aspartic acids.</text>
        <dbReference type="EC" id="3.4.11.10"/>
    </reaction>
</comment>
<keyword evidence="11" id="KW-1185">Reference proteome</keyword>
<dbReference type="HAMAP" id="MF_00181">
    <property type="entry name" value="Cytosol_peptidase_M17"/>
    <property type="match status" value="1"/>
</dbReference>
<dbReference type="PROSITE" id="PS00631">
    <property type="entry name" value="CYTOSOL_AP"/>
    <property type="match status" value="1"/>
</dbReference>
<comment type="similarity">
    <text evidence="3 8">Belongs to the peptidase M17 family.</text>
</comment>
<comment type="function">
    <text evidence="8">Presumably involved in the processing and regular turnover of intracellular proteins. Catalyzes the removal of unsubstituted N-terminal amino acids from various peptides.</text>
</comment>
<dbReference type="GO" id="GO:0070006">
    <property type="term" value="F:metalloaminopeptidase activity"/>
    <property type="evidence" value="ECO:0007669"/>
    <property type="project" value="InterPro"/>
</dbReference>
<evidence type="ECO:0000256" key="4">
    <source>
        <dbReference type="ARBA" id="ARBA00022438"/>
    </source>
</evidence>
<dbReference type="AlphaFoldDB" id="A0A2R4MGE1"/>
<accession>A0A2R4MGE1</accession>
<dbReference type="Proteomes" id="UP000258927">
    <property type="component" value="Chromosome"/>
</dbReference>
<feature type="binding site" evidence="8">
    <location>
        <position position="263"/>
    </location>
    <ligand>
        <name>Mn(2+)</name>
        <dbReference type="ChEBI" id="CHEBI:29035"/>
        <label>2</label>
    </ligand>
</feature>
<evidence type="ECO:0000256" key="6">
    <source>
        <dbReference type="ARBA" id="ARBA00022801"/>
    </source>
</evidence>
<dbReference type="SUPFAM" id="SSF52949">
    <property type="entry name" value="Macro domain-like"/>
    <property type="match status" value="1"/>
</dbReference>
<dbReference type="NCBIfam" id="NF002074">
    <property type="entry name" value="PRK00913.1-4"/>
    <property type="match status" value="1"/>
</dbReference>
<dbReference type="CDD" id="cd00433">
    <property type="entry name" value="Peptidase_M17"/>
    <property type="match status" value="1"/>
</dbReference>
<dbReference type="Gene3D" id="3.40.630.10">
    <property type="entry name" value="Zn peptidases"/>
    <property type="match status" value="1"/>
</dbReference>
<dbReference type="PANTHER" id="PTHR11963">
    <property type="entry name" value="LEUCINE AMINOPEPTIDASE-RELATED"/>
    <property type="match status" value="1"/>
</dbReference>
<feature type="binding site" evidence="8">
    <location>
        <position position="268"/>
    </location>
    <ligand>
        <name>Mn(2+)</name>
        <dbReference type="ChEBI" id="CHEBI:29035"/>
        <label>2</label>
    </ligand>
</feature>
<feature type="binding site" evidence="8">
    <location>
        <position position="347"/>
    </location>
    <ligand>
        <name>Mn(2+)</name>
        <dbReference type="ChEBI" id="CHEBI:29035"/>
        <label>1</label>
    </ligand>
</feature>
<dbReference type="EC" id="3.4.11.10" evidence="8"/>
<protein>
    <recommendedName>
        <fullName evidence="8">Probable cytosol aminopeptidase</fullName>
        <ecNumber evidence="8">3.4.11.1</ecNumber>
    </recommendedName>
    <alternativeName>
        <fullName evidence="8">Leucine aminopeptidase</fullName>
        <shortName evidence="8">LAP</shortName>
        <ecNumber evidence="8">3.4.11.10</ecNumber>
    </alternativeName>
    <alternativeName>
        <fullName evidence="8">Leucyl aminopeptidase</fullName>
    </alternativeName>
</protein>
<feature type="binding site" evidence="8">
    <location>
        <position position="268"/>
    </location>
    <ligand>
        <name>Mn(2+)</name>
        <dbReference type="ChEBI" id="CHEBI:29035"/>
        <label>1</label>
    </ligand>
</feature>
<keyword evidence="8" id="KW-0963">Cytoplasm</keyword>
<dbReference type="STRING" id="1122213.GCA_000423365_00086"/>
<comment type="catalytic activity">
    <reaction evidence="1 8">
        <text>Release of an N-terminal amino acid, Xaa-|-Yaa-, in which Xaa is preferably Leu, but may be other amino acids including Pro although not Arg or Lys, and Yaa may be Pro. Amino acid amides and methyl esters are also readily hydrolyzed, but rates on arylamides are exceedingly low.</text>
        <dbReference type="EC" id="3.4.11.1"/>
    </reaction>
</comment>
<dbReference type="GO" id="GO:0005737">
    <property type="term" value="C:cytoplasm"/>
    <property type="evidence" value="ECO:0007669"/>
    <property type="project" value="UniProtKB-SubCell"/>
</dbReference>
<dbReference type="EC" id="3.4.11.1" evidence="8"/>
<dbReference type="RefSeq" id="WP_117396045.1">
    <property type="nucleotide sequence ID" value="NZ_CP021330.1"/>
</dbReference>
<proteinExistence type="inferred from homology"/>
<dbReference type="Gene3D" id="3.40.220.10">
    <property type="entry name" value="Leucine Aminopeptidase, subunit E, domain 1"/>
    <property type="match status" value="1"/>
</dbReference>
<dbReference type="GO" id="GO:0006508">
    <property type="term" value="P:proteolysis"/>
    <property type="evidence" value="ECO:0007669"/>
    <property type="project" value="UniProtKB-KW"/>
</dbReference>
<evidence type="ECO:0000256" key="7">
    <source>
        <dbReference type="ARBA" id="ARBA00023211"/>
    </source>
</evidence>
<dbReference type="InterPro" id="IPR008283">
    <property type="entry name" value="Peptidase_M17_N"/>
</dbReference>
<dbReference type="PANTHER" id="PTHR11963:SF23">
    <property type="entry name" value="CYTOSOL AMINOPEPTIDASE"/>
    <property type="match status" value="1"/>
</dbReference>
<comment type="subcellular location">
    <subcellularLocation>
        <location evidence="8">Cytoplasm</location>
    </subcellularLocation>
</comment>
<dbReference type="InterPro" id="IPR043472">
    <property type="entry name" value="Macro_dom-like"/>
</dbReference>
<evidence type="ECO:0000256" key="5">
    <source>
        <dbReference type="ARBA" id="ARBA00022670"/>
    </source>
</evidence>